<dbReference type="AlphaFoldDB" id="A0A0B9APB5"/>
<dbReference type="GO" id="GO:0003824">
    <property type="term" value="F:catalytic activity"/>
    <property type="evidence" value="ECO:0007669"/>
    <property type="project" value="UniProtKB-ARBA"/>
</dbReference>
<evidence type="ECO:0000313" key="3">
    <source>
        <dbReference type="Proteomes" id="UP000031488"/>
    </source>
</evidence>
<accession>A0A0B9APB5</accession>
<dbReference type="PIRSF" id="PIRSF037442">
    <property type="entry name" value="UCP037442_abhydr"/>
    <property type="match status" value="1"/>
</dbReference>
<proteinExistence type="predicted"/>
<dbReference type="PATRIC" id="fig|1703.6.peg.3164"/>
<dbReference type="InterPro" id="IPR022742">
    <property type="entry name" value="Hydrolase_4"/>
</dbReference>
<feature type="domain" description="Serine aminopeptidase S33" evidence="1">
    <location>
        <begin position="55"/>
        <end position="166"/>
    </location>
</feature>
<dbReference type="Pfam" id="PF12146">
    <property type="entry name" value="Hydrolase_4"/>
    <property type="match status" value="1"/>
</dbReference>
<dbReference type="InterPro" id="IPR017208">
    <property type="entry name" value="UCP037442_abhydr"/>
</dbReference>
<protein>
    <recommendedName>
        <fullName evidence="1">Serine aminopeptidase S33 domain-containing protein</fullName>
    </recommendedName>
</protein>
<dbReference type="EMBL" id="JTJZ01000022">
    <property type="protein sequence ID" value="KHS51135.1"/>
    <property type="molecule type" value="Genomic_DNA"/>
</dbReference>
<evidence type="ECO:0000313" key="2">
    <source>
        <dbReference type="EMBL" id="KHS51135.1"/>
    </source>
</evidence>
<sequence>MVITLNTMDSLLRQDVRIPVPSRYGPTHIDGYLFLPTVAPSAVLTIHPATATPERFYFSFAEAAAARGFAVLTYGFRGVGDRSAARAHRHIRMRDWISEDMAAAGAWAEERFPDLAHSAVGHSVGGHALLLGYGGERLSGIVTIATAMVTARKIAPRSERFRVEVGLGVFGRVATRVLGYMPGSRVGLGEDLPAAALYEWTNWLRRPHFFFDDPSFDAEARASRLRTPVLALGTSDDPWATEAFIDALTDRLRLAPVTRRTIAPAELGTEAIGHLGLMRRSVAEAFWPEILDWLETRAAADNR</sequence>
<dbReference type="Gene3D" id="3.40.50.1820">
    <property type="entry name" value="alpha/beta hydrolase"/>
    <property type="match status" value="1"/>
</dbReference>
<gene>
    <name evidence="2" type="ORF">AE0388_3207</name>
</gene>
<reference evidence="2 3" key="1">
    <citation type="submission" date="2014-11" db="EMBL/GenBank/DDBJ databases">
        <title>Draft Genome Sequence of Brevibacterium linens AE038-8.</title>
        <authorList>
            <person name="Maizel D."/>
            <person name="Utturkar S.M."/>
            <person name="Brown S.D."/>
            <person name="Ferrero M."/>
            <person name="Rosen B.P."/>
        </authorList>
    </citation>
    <scope>NUCLEOTIDE SEQUENCE [LARGE SCALE GENOMIC DNA]</scope>
    <source>
        <strain evidence="2 3">AE038-8</strain>
    </source>
</reference>
<evidence type="ECO:0000259" key="1">
    <source>
        <dbReference type="Pfam" id="PF12146"/>
    </source>
</evidence>
<organism evidence="2 3">
    <name type="scientific">Brevibacterium linens</name>
    <dbReference type="NCBI Taxonomy" id="1703"/>
    <lineage>
        <taxon>Bacteria</taxon>
        <taxon>Bacillati</taxon>
        <taxon>Actinomycetota</taxon>
        <taxon>Actinomycetes</taxon>
        <taxon>Micrococcales</taxon>
        <taxon>Brevibacteriaceae</taxon>
        <taxon>Brevibacterium</taxon>
    </lineage>
</organism>
<keyword evidence="3" id="KW-1185">Reference proteome</keyword>
<comment type="caution">
    <text evidence="2">The sequence shown here is derived from an EMBL/GenBank/DDBJ whole genome shotgun (WGS) entry which is preliminary data.</text>
</comment>
<name>A0A0B9APB5_BRELN</name>
<dbReference type="Proteomes" id="UP000031488">
    <property type="component" value="Unassembled WGS sequence"/>
</dbReference>
<dbReference type="InterPro" id="IPR029058">
    <property type="entry name" value="AB_hydrolase_fold"/>
</dbReference>
<dbReference type="SUPFAM" id="SSF53474">
    <property type="entry name" value="alpha/beta-Hydrolases"/>
    <property type="match status" value="1"/>
</dbReference>